<evidence type="ECO:0000313" key="4">
    <source>
        <dbReference type="Proteomes" id="UP001500902"/>
    </source>
</evidence>
<evidence type="ECO:0000256" key="1">
    <source>
        <dbReference type="PROSITE-ProRule" id="PRU00339"/>
    </source>
</evidence>
<dbReference type="PROSITE" id="PS50005">
    <property type="entry name" value="TPR"/>
    <property type="match status" value="1"/>
</dbReference>
<dbReference type="PANTHER" id="PTHR47691:SF3">
    <property type="entry name" value="HTH-TYPE TRANSCRIPTIONAL REGULATOR RV0890C-RELATED"/>
    <property type="match status" value="1"/>
</dbReference>
<dbReference type="InterPro" id="IPR027417">
    <property type="entry name" value="P-loop_NTPase"/>
</dbReference>
<dbReference type="Proteomes" id="UP001500902">
    <property type="component" value="Unassembled WGS sequence"/>
</dbReference>
<reference evidence="4" key="1">
    <citation type="journal article" date="2019" name="Int. J. Syst. Evol. Microbiol.">
        <title>The Global Catalogue of Microorganisms (GCM) 10K type strain sequencing project: providing services to taxonomists for standard genome sequencing and annotation.</title>
        <authorList>
            <consortium name="The Broad Institute Genomics Platform"/>
            <consortium name="The Broad Institute Genome Sequencing Center for Infectious Disease"/>
            <person name="Wu L."/>
            <person name="Ma J."/>
        </authorList>
    </citation>
    <scope>NUCLEOTIDE SEQUENCE [LARGE SCALE GENOMIC DNA]</scope>
    <source>
        <strain evidence="4">JCM 16904</strain>
    </source>
</reference>
<dbReference type="Gene3D" id="1.25.40.10">
    <property type="entry name" value="Tetratricopeptide repeat domain"/>
    <property type="match status" value="1"/>
</dbReference>
<dbReference type="PANTHER" id="PTHR47691">
    <property type="entry name" value="REGULATOR-RELATED"/>
    <property type="match status" value="1"/>
</dbReference>
<keyword evidence="4" id="KW-1185">Reference proteome</keyword>
<feature type="region of interest" description="Disordered" evidence="2">
    <location>
        <begin position="1"/>
        <end position="25"/>
    </location>
</feature>
<dbReference type="InterPro" id="IPR019734">
    <property type="entry name" value="TPR_rpt"/>
</dbReference>
<dbReference type="InterPro" id="IPR011990">
    <property type="entry name" value="TPR-like_helical_dom_sf"/>
</dbReference>
<dbReference type="SUPFAM" id="SSF52540">
    <property type="entry name" value="P-loop containing nucleoside triphosphate hydrolases"/>
    <property type="match status" value="1"/>
</dbReference>
<dbReference type="SMART" id="SM00028">
    <property type="entry name" value="TPR"/>
    <property type="match status" value="4"/>
</dbReference>
<dbReference type="EMBL" id="BAAAZP010000089">
    <property type="protein sequence ID" value="GAA3677268.1"/>
    <property type="molecule type" value="Genomic_DNA"/>
</dbReference>
<protein>
    <submittedName>
        <fullName evidence="3">Tetratricopeptide repeat protein</fullName>
    </submittedName>
</protein>
<keyword evidence="1" id="KW-0802">TPR repeat</keyword>
<accession>A0ABP7C243</accession>
<feature type="repeat" description="TPR" evidence="1">
    <location>
        <begin position="579"/>
        <end position="612"/>
    </location>
</feature>
<name>A0ABP7C243_9ACTN</name>
<dbReference type="SUPFAM" id="SSF48452">
    <property type="entry name" value="TPR-like"/>
    <property type="match status" value="2"/>
</dbReference>
<organism evidence="3 4">
    <name type="scientific">Nonomuraea antimicrobica</name>
    <dbReference type="NCBI Taxonomy" id="561173"/>
    <lineage>
        <taxon>Bacteria</taxon>
        <taxon>Bacillati</taxon>
        <taxon>Actinomycetota</taxon>
        <taxon>Actinomycetes</taxon>
        <taxon>Streptosporangiales</taxon>
        <taxon>Streptosporangiaceae</taxon>
        <taxon>Nonomuraea</taxon>
    </lineage>
</organism>
<evidence type="ECO:0000256" key="2">
    <source>
        <dbReference type="SAM" id="MobiDB-lite"/>
    </source>
</evidence>
<proteinExistence type="predicted"/>
<gene>
    <name evidence="3" type="ORF">GCM10022224_046790</name>
</gene>
<evidence type="ECO:0000313" key="3">
    <source>
        <dbReference type="EMBL" id="GAA3677268.1"/>
    </source>
</evidence>
<dbReference type="PRINTS" id="PR00364">
    <property type="entry name" value="DISEASERSIST"/>
</dbReference>
<comment type="caution">
    <text evidence="3">The sequence shown here is derived from an EMBL/GenBank/DDBJ whole genome shotgun (WGS) entry which is preliminary data.</text>
</comment>
<feature type="compositionally biased region" description="Gly residues" evidence="2">
    <location>
        <begin position="1"/>
        <end position="10"/>
    </location>
</feature>
<dbReference type="RefSeq" id="WP_344881766.1">
    <property type="nucleotide sequence ID" value="NZ_BAAAZP010000089.1"/>
</dbReference>
<sequence length="708" mass="76004">MDEGDPGNGPGDDETHRAPLRNEVSGQVDGPVIQAASIGSVNIGAPPPSPVRVPRQLPAIPRGFVNRVSELALLDSVLHEGPAVAVISGMKGVGKSAVSHQWAHRARERFSDGQLYVDFNALRQHGGAEISGVLAGFLRALGVHESWIPAELAERAGMFRSLTADLRLLVLADNVEHAAEVTPLCPASAGSAVVVTSHRQLGELLVAGARPVRLAPLEAEQGVSLLARMLGDDRVAAEPQWAGELVRLCGGLPIALRVAGARLAQRPAWTIARLVGELTDAEQRLDRLTSEGRARVEAVFQSAYEGLPETAARLYRLLGAIPVADFGLGTVRAVLAHQPEEALDLLLDANLVEEAEEGRYRFHDLVRLHAARCGQRQEPAREREAALRRVAEWYVGQVAAADAAMGRRLRLADHGARLSAVGQPFGTRGEAVEWLEAERTNVLAVVRAAAAREWDDLVWQVAEALWPLHHDRGHYADWLEVNRLGVEAALRLGALAVEARMRNQLARAHVELGAYEQADEELRRAWQAALDSGERRMEAVVLESFGRAALAQGEPGRAVERFAAALAIHQEAGNQRGVGLQSYHIGLANNREGRYGEALAAFERAQSLLPSHDSAGQGRIQLGMSEAHRALGDHARAVRSAETAAALLGEGDAPVRELQAWELLAELADDAGDRERAKAHLGRAVAICLATGNVPKADALRARLAAIG</sequence>
<dbReference type="Gene3D" id="3.40.50.300">
    <property type="entry name" value="P-loop containing nucleotide triphosphate hydrolases"/>
    <property type="match status" value="1"/>
</dbReference>